<keyword evidence="4 6" id="KW-1015">Disulfide bond</keyword>
<dbReference type="CDD" id="cd00054">
    <property type="entry name" value="EGF_CA"/>
    <property type="match status" value="4"/>
</dbReference>
<dbReference type="SUPFAM" id="SSF57196">
    <property type="entry name" value="EGF/Laminin"/>
    <property type="match status" value="12"/>
</dbReference>
<evidence type="ECO:0000256" key="1">
    <source>
        <dbReference type="ARBA" id="ARBA00022536"/>
    </source>
</evidence>
<comment type="caution">
    <text evidence="9">The sequence shown here is derived from an EMBL/GenBank/DDBJ whole genome shotgun (WGS) entry which is preliminary data.</text>
</comment>
<protein>
    <recommendedName>
        <fullName evidence="8">EGF-like domain-containing protein</fullName>
    </recommendedName>
</protein>
<evidence type="ECO:0000313" key="9">
    <source>
        <dbReference type="EMBL" id="CAH3158471.1"/>
    </source>
</evidence>
<feature type="domain" description="EGF-like" evidence="8">
    <location>
        <begin position="447"/>
        <end position="497"/>
    </location>
</feature>
<feature type="disulfide bond" evidence="6">
    <location>
        <begin position="558"/>
        <end position="567"/>
    </location>
</feature>
<reference evidence="9 10" key="1">
    <citation type="submission" date="2022-05" db="EMBL/GenBank/DDBJ databases">
        <authorList>
            <consortium name="Genoscope - CEA"/>
            <person name="William W."/>
        </authorList>
    </citation>
    <scope>NUCLEOTIDE SEQUENCE [LARGE SCALE GENOMIC DNA]</scope>
</reference>
<keyword evidence="7" id="KW-0472">Membrane</keyword>
<feature type="disulfide bond" evidence="6">
    <location>
        <begin position="596"/>
        <end position="605"/>
    </location>
</feature>
<dbReference type="PANTHER" id="PTHR24049">
    <property type="entry name" value="CRUMBS FAMILY MEMBER"/>
    <property type="match status" value="1"/>
</dbReference>
<feature type="domain" description="EGF-like" evidence="8">
    <location>
        <begin position="609"/>
        <end position="647"/>
    </location>
</feature>
<dbReference type="Proteomes" id="UP001159428">
    <property type="component" value="Unassembled WGS sequence"/>
</dbReference>
<dbReference type="PROSITE" id="PS01186">
    <property type="entry name" value="EGF_2"/>
    <property type="match status" value="5"/>
</dbReference>
<dbReference type="FunFam" id="2.10.25.10:FF:000255">
    <property type="entry name" value="Sushi, nidogen and EGF-like domains 1"/>
    <property type="match status" value="1"/>
</dbReference>
<comment type="caution">
    <text evidence="6">Lacks conserved residue(s) required for the propagation of feature annotation.</text>
</comment>
<proteinExistence type="predicted"/>
<dbReference type="InterPro" id="IPR051022">
    <property type="entry name" value="Notch_Cell-Fate_Det"/>
</dbReference>
<feature type="disulfide bond" evidence="6">
    <location>
        <begin position="721"/>
        <end position="730"/>
    </location>
</feature>
<evidence type="ECO:0000259" key="8">
    <source>
        <dbReference type="PROSITE" id="PS50026"/>
    </source>
</evidence>
<evidence type="ECO:0000256" key="7">
    <source>
        <dbReference type="SAM" id="Phobius"/>
    </source>
</evidence>
<evidence type="ECO:0000256" key="3">
    <source>
        <dbReference type="ARBA" id="ARBA00022737"/>
    </source>
</evidence>
<keyword evidence="7" id="KW-1133">Transmembrane helix</keyword>
<keyword evidence="10" id="KW-1185">Reference proteome</keyword>
<dbReference type="SMART" id="SM00181">
    <property type="entry name" value="EGF"/>
    <property type="match status" value="16"/>
</dbReference>
<dbReference type="PROSITE" id="PS50026">
    <property type="entry name" value="EGF_3"/>
    <property type="match status" value="13"/>
</dbReference>
<feature type="domain" description="EGF-like" evidence="8">
    <location>
        <begin position="370"/>
        <end position="406"/>
    </location>
</feature>
<feature type="disulfide bond" evidence="6">
    <location>
        <begin position="273"/>
        <end position="282"/>
    </location>
</feature>
<dbReference type="AlphaFoldDB" id="A0AAU9XUP4"/>
<feature type="domain" description="EGF-like" evidence="8">
    <location>
        <begin position="781"/>
        <end position="818"/>
    </location>
</feature>
<dbReference type="EMBL" id="CALNXJ010000067">
    <property type="protein sequence ID" value="CAH3158471.1"/>
    <property type="molecule type" value="Genomic_DNA"/>
</dbReference>
<feature type="domain" description="EGF-like" evidence="8">
    <location>
        <begin position="569"/>
        <end position="606"/>
    </location>
</feature>
<accession>A0AAU9XUP4</accession>
<evidence type="ECO:0000256" key="5">
    <source>
        <dbReference type="ARBA" id="ARBA00023180"/>
    </source>
</evidence>
<evidence type="ECO:0000256" key="6">
    <source>
        <dbReference type="PROSITE-ProRule" id="PRU00076"/>
    </source>
</evidence>
<feature type="disulfide bond" evidence="6">
    <location>
        <begin position="487"/>
        <end position="496"/>
    </location>
</feature>
<dbReference type="Gene3D" id="2.10.25.10">
    <property type="entry name" value="Laminin"/>
    <property type="match status" value="12"/>
</dbReference>
<keyword evidence="3" id="KW-0677">Repeat</keyword>
<feature type="disulfide bond" evidence="6">
    <location>
        <begin position="761"/>
        <end position="770"/>
    </location>
</feature>
<dbReference type="InterPro" id="IPR013032">
    <property type="entry name" value="EGF-like_CS"/>
</dbReference>
<sequence>MSNFKSHRSSCKPPERNICPFTMFSIHYLLVLITLVFSCKLIKVSGLKITPRNQSEALRNQSLENHFTAWIHKNSAISLNNRPTKRHSFERLNVDDNVESNYETSYDKQDMDDFDVNNAGEKLQTSYRQVILDPNEANALRVPHPYPFQPIHVRRDWHPQIEPLEIFPNPIQVHHYRKVPVAVQVPRYEIVPKPFYVPLRASPDYSVLHVDVYHPANPCRNGGLWLSSRFGYHCLCSKDYKGRFCDAKLYCSSSPCEHGGKCEEIENNYQCQCPTGYMGYNCEEKNFCRPNPCKNDGQCVETISNYKCYCRSGFTGKHCEDLDYCDPNPCQHGGTCQQRHASHECICREEFKGKLCESEANLLIPSYDCPKRVCLANPCKNGGECVEDNSNYPCICPMGYSPPYCRVHVCDSNPCLNDGKCVPKNAGGHWKYQCICSLLYKGENCEIPNPCVTNPCLHGGRCIDTFSKYTNFPKDWDIGFLHYYCACPPDYTGQKCEENLCLRCDVNATCQSGQCICKDGFRGDGFKCTAIKDPCVPNPCRNNGTCSKGPDESFDCTCPEGFFPPLCTTVDVCIPNPCKNQGICTKDGVDQYHCICPAGFLPPNCVNKTVDPCVPNPCLNRATCQASQDKKRFTCNCRGSFKPPLCACDCPKGDPLWVPPILAQQCKEDGECYCPSYNGKTHSKTERGCVESRQDPCDSNPCQNGGVCSANPDNLSFTCQCPEPCTGDRCQNCNIDEICTPGYCKNGGTCIVVGTKPFCKCPPSYLPPLCLMHVNTTGKDNRSLCHPNPCQNGGKCRQVRPNSLECSCSKQYHGRYCERDKCMDCDVHAICYNGRCKCRPGYKGSGFHGDCKPVSFCNTCPLNAVCVGGECACIAGFYFIDNTCQKIGESIWRLIQFGTVCMTKAVAEDKDFESTLIRSSQIRIVIQPNPFLKS</sequence>
<evidence type="ECO:0000256" key="4">
    <source>
        <dbReference type="ARBA" id="ARBA00023157"/>
    </source>
</evidence>
<dbReference type="Pfam" id="PF12661">
    <property type="entry name" value="hEGF"/>
    <property type="match status" value="2"/>
</dbReference>
<feature type="disulfide bond" evidence="6">
    <location>
        <begin position="618"/>
        <end position="635"/>
    </location>
</feature>
<keyword evidence="5" id="KW-0325">Glycoprotein</keyword>
<feature type="disulfide bond" evidence="6">
    <location>
        <begin position="637"/>
        <end position="646"/>
    </location>
</feature>
<feature type="disulfide bond" evidence="6">
    <location>
        <begin position="702"/>
        <end position="719"/>
    </location>
</feature>
<feature type="disulfide bond" evidence="6">
    <location>
        <begin position="236"/>
        <end position="245"/>
    </location>
</feature>
<feature type="disulfide bond" evidence="6">
    <location>
        <begin position="808"/>
        <end position="817"/>
    </location>
</feature>
<organism evidence="9 10">
    <name type="scientific">Pocillopora meandrina</name>
    <dbReference type="NCBI Taxonomy" id="46732"/>
    <lineage>
        <taxon>Eukaryota</taxon>
        <taxon>Metazoa</taxon>
        <taxon>Cnidaria</taxon>
        <taxon>Anthozoa</taxon>
        <taxon>Hexacorallia</taxon>
        <taxon>Scleractinia</taxon>
        <taxon>Astrocoeniina</taxon>
        <taxon>Pocilloporidae</taxon>
        <taxon>Pocillopora</taxon>
    </lineage>
</organism>
<feature type="domain" description="EGF-like" evidence="8">
    <location>
        <begin position="735"/>
        <end position="771"/>
    </location>
</feature>
<dbReference type="FunFam" id="2.10.25.10:FF:000066">
    <property type="entry name" value="FAT atypical cadherin 4"/>
    <property type="match status" value="1"/>
</dbReference>
<dbReference type="SMART" id="SM00179">
    <property type="entry name" value="EGF_CA"/>
    <property type="match status" value="11"/>
</dbReference>
<feature type="domain" description="EGF-like" evidence="8">
    <location>
        <begin position="247"/>
        <end position="283"/>
    </location>
</feature>
<dbReference type="PROSITE" id="PS00022">
    <property type="entry name" value="EGF_1"/>
    <property type="match status" value="8"/>
</dbReference>
<feature type="domain" description="EGF-like" evidence="8">
    <location>
        <begin position="407"/>
        <end position="446"/>
    </location>
</feature>
<evidence type="ECO:0000256" key="2">
    <source>
        <dbReference type="ARBA" id="ARBA00022729"/>
    </source>
</evidence>
<feature type="domain" description="EGF-like" evidence="8">
    <location>
        <begin position="284"/>
        <end position="320"/>
    </location>
</feature>
<dbReference type="GO" id="GO:0005509">
    <property type="term" value="F:calcium ion binding"/>
    <property type="evidence" value="ECO:0007669"/>
    <property type="project" value="InterPro"/>
</dbReference>
<feature type="disulfide bond" evidence="6">
    <location>
        <begin position="347"/>
        <end position="356"/>
    </location>
</feature>
<name>A0AAU9XUP4_9CNID</name>
<feature type="disulfide bond" evidence="6">
    <location>
        <begin position="396"/>
        <end position="405"/>
    </location>
</feature>
<feature type="transmembrane region" description="Helical" evidence="7">
    <location>
        <begin position="21"/>
        <end position="38"/>
    </location>
</feature>
<keyword evidence="7" id="KW-0812">Transmembrane</keyword>
<feature type="disulfide bond" evidence="6">
    <location>
        <begin position="310"/>
        <end position="319"/>
    </location>
</feature>
<feature type="domain" description="EGF-like" evidence="8">
    <location>
        <begin position="531"/>
        <end position="568"/>
    </location>
</feature>
<feature type="domain" description="EGF-like" evidence="8">
    <location>
        <begin position="321"/>
        <end position="357"/>
    </location>
</feature>
<evidence type="ECO:0000313" key="10">
    <source>
        <dbReference type="Proteomes" id="UP001159428"/>
    </source>
</evidence>
<keyword evidence="1 6" id="KW-0245">EGF-like domain</keyword>
<dbReference type="Pfam" id="PF00008">
    <property type="entry name" value="EGF"/>
    <property type="match status" value="8"/>
</dbReference>
<dbReference type="InterPro" id="IPR000742">
    <property type="entry name" value="EGF"/>
</dbReference>
<feature type="disulfide bond" evidence="6">
    <location>
        <begin position="436"/>
        <end position="445"/>
    </location>
</feature>
<feature type="domain" description="EGF-like" evidence="8">
    <location>
        <begin position="211"/>
        <end position="246"/>
    </location>
</feature>
<dbReference type="PANTHER" id="PTHR24049:SF35">
    <property type="entry name" value="EGF-LIKE DOMAIN-CONTAINING PROTEIN"/>
    <property type="match status" value="1"/>
</dbReference>
<dbReference type="FunFam" id="2.10.25.10:FF:000012">
    <property type="entry name" value="Delta-like protein"/>
    <property type="match status" value="1"/>
</dbReference>
<feature type="domain" description="EGF-like" evidence="8">
    <location>
        <begin position="693"/>
        <end position="731"/>
    </location>
</feature>
<dbReference type="InterPro" id="IPR001881">
    <property type="entry name" value="EGF-like_Ca-bd_dom"/>
</dbReference>
<gene>
    <name evidence="9" type="ORF">PMEA_00030484</name>
</gene>
<keyword evidence="2" id="KW-0732">Signal</keyword>